<accession>A0A0W8FS78</accession>
<keyword evidence="1" id="KW-0812">Transmembrane</keyword>
<dbReference type="Pfam" id="PF01553">
    <property type="entry name" value="Acyltransferase"/>
    <property type="match status" value="1"/>
</dbReference>
<feature type="transmembrane region" description="Helical" evidence="1">
    <location>
        <begin position="48"/>
        <end position="67"/>
    </location>
</feature>
<keyword evidence="1" id="KW-0472">Membrane</keyword>
<reference evidence="3" key="1">
    <citation type="journal article" date="2015" name="Proc. Natl. Acad. Sci. U.S.A.">
        <title>Networks of energetic and metabolic interactions define dynamics in microbial communities.</title>
        <authorList>
            <person name="Embree M."/>
            <person name="Liu J.K."/>
            <person name="Al-Bassam M.M."/>
            <person name="Zengler K."/>
        </authorList>
    </citation>
    <scope>NUCLEOTIDE SEQUENCE</scope>
</reference>
<keyword evidence="3" id="KW-0808">Transferase</keyword>
<protein>
    <submittedName>
        <fullName evidence="3">Acyltransferase family protein</fullName>
    </submittedName>
</protein>
<organism evidence="3">
    <name type="scientific">hydrocarbon metagenome</name>
    <dbReference type="NCBI Taxonomy" id="938273"/>
    <lineage>
        <taxon>unclassified sequences</taxon>
        <taxon>metagenomes</taxon>
        <taxon>ecological metagenomes</taxon>
    </lineage>
</organism>
<dbReference type="NCBIfam" id="NF010621">
    <property type="entry name" value="PRK14014.1"/>
    <property type="match status" value="1"/>
</dbReference>
<dbReference type="GO" id="GO:0016746">
    <property type="term" value="F:acyltransferase activity"/>
    <property type="evidence" value="ECO:0007669"/>
    <property type="project" value="UniProtKB-KW"/>
</dbReference>
<evidence type="ECO:0000313" key="3">
    <source>
        <dbReference type="EMBL" id="KUG23755.1"/>
    </source>
</evidence>
<keyword evidence="1" id="KW-1133">Transmembrane helix</keyword>
<evidence type="ECO:0000259" key="2">
    <source>
        <dbReference type="SMART" id="SM00563"/>
    </source>
</evidence>
<dbReference type="SUPFAM" id="SSF69593">
    <property type="entry name" value="Glycerol-3-phosphate (1)-acyltransferase"/>
    <property type="match status" value="1"/>
</dbReference>
<dbReference type="InterPro" id="IPR002123">
    <property type="entry name" value="Plipid/glycerol_acylTrfase"/>
</dbReference>
<feature type="domain" description="Phospholipid/glycerol acyltransferase" evidence="2">
    <location>
        <begin position="115"/>
        <end position="257"/>
    </location>
</feature>
<dbReference type="SMART" id="SM00563">
    <property type="entry name" value="PlsC"/>
    <property type="match status" value="1"/>
</dbReference>
<dbReference type="AlphaFoldDB" id="A0A0W8FS78"/>
<gene>
    <name evidence="3" type="ORF">ASZ90_006441</name>
</gene>
<evidence type="ECO:0000256" key="1">
    <source>
        <dbReference type="SAM" id="Phobius"/>
    </source>
</evidence>
<keyword evidence="3" id="KW-0012">Acyltransferase</keyword>
<dbReference type="PANTHER" id="PTHR10983">
    <property type="entry name" value="1-ACYLGLYCEROL-3-PHOSPHATE ACYLTRANSFERASE-RELATED"/>
    <property type="match status" value="1"/>
</dbReference>
<dbReference type="PANTHER" id="PTHR10983:SF16">
    <property type="entry name" value="LYSOCARDIOLIPIN ACYLTRANSFERASE 1"/>
    <property type="match status" value="1"/>
</dbReference>
<dbReference type="CDD" id="cd07990">
    <property type="entry name" value="LPLAT_LCLAT1-like"/>
    <property type="match status" value="1"/>
</dbReference>
<sequence length="335" mass="39681">MNIFYSRTVFVKEDLYKYLSGVHNIIMLNFLPSIFLGVIVSFLLFINILFWVTILFIFAIPKILLPWPPLLRILNRILHWIGENWISGNSGWMWLTQKTQWDVQGLEDLNYQGWYLVVSNHQSWVDILVMQHLLNRRIPLLKFFIKRELIKVPLMGFAWWALDYPFLYRHSSEYLKEHPEQQGKDFESTRKACEKFATIPSSVMNFIEGTRFTKEKHDKQESPYKFLLRPKSGGLALALGVLGEKFNSMLDITIVYPDGIPGFWDFLCGKVKRVTVRMRTIEIPQNLLHGDYENDPAFRDTMHKWVQKLWQEKDQQIQKLLKNPKSKSKSKPKRK</sequence>
<proteinExistence type="predicted"/>
<comment type="caution">
    <text evidence="3">The sequence shown here is derived from an EMBL/GenBank/DDBJ whole genome shotgun (WGS) entry which is preliminary data.</text>
</comment>
<feature type="transmembrane region" description="Helical" evidence="1">
    <location>
        <begin position="21"/>
        <end position="42"/>
    </location>
</feature>
<dbReference type="EMBL" id="LNQE01000888">
    <property type="protein sequence ID" value="KUG23755.1"/>
    <property type="molecule type" value="Genomic_DNA"/>
</dbReference>
<name>A0A0W8FS78_9ZZZZ</name>